<evidence type="ECO:0000259" key="3">
    <source>
        <dbReference type="SMART" id="SM00079"/>
    </source>
</evidence>
<organism evidence="4 5">
    <name type="scientific">Clostridium cavendishii DSM 21758</name>
    <dbReference type="NCBI Taxonomy" id="1121302"/>
    <lineage>
        <taxon>Bacteria</taxon>
        <taxon>Bacillati</taxon>
        <taxon>Bacillota</taxon>
        <taxon>Clostridia</taxon>
        <taxon>Eubacteriales</taxon>
        <taxon>Clostridiaceae</taxon>
        <taxon>Clostridium</taxon>
    </lineage>
</organism>
<gene>
    <name evidence="4" type="ORF">SAMN02745163_00669</name>
</gene>
<dbReference type="STRING" id="1121302.SAMN02745163_00669"/>
<keyword evidence="1" id="KW-0732">Signal</keyword>
<feature type="domain" description="Ionotropic glutamate receptor C-terminal" evidence="3">
    <location>
        <begin position="56"/>
        <end position="278"/>
    </location>
</feature>
<protein>
    <submittedName>
        <fullName evidence="4">Polar amino acid transport system substrate-binding protein</fullName>
    </submittedName>
</protein>
<reference evidence="4 5" key="1">
    <citation type="submission" date="2016-11" db="EMBL/GenBank/DDBJ databases">
        <authorList>
            <person name="Jaros S."/>
            <person name="Januszkiewicz K."/>
            <person name="Wedrychowicz H."/>
        </authorList>
    </citation>
    <scope>NUCLEOTIDE SEQUENCE [LARGE SCALE GENOMIC DNA]</scope>
    <source>
        <strain evidence="4 5">DSM 21758</strain>
    </source>
</reference>
<dbReference type="EMBL" id="FQZB01000004">
    <property type="protein sequence ID" value="SHI69920.1"/>
    <property type="molecule type" value="Genomic_DNA"/>
</dbReference>
<accession>A0A1M6D9U3</accession>
<dbReference type="AlphaFoldDB" id="A0A1M6D9U3"/>
<dbReference type="SUPFAM" id="SSF53850">
    <property type="entry name" value="Periplasmic binding protein-like II"/>
    <property type="match status" value="1"/>
</dbReference>
<feature type="domain" description="Solute-binding protein family 3/N-terminal" evidence="2">
    <location>
        <begin position="56"/>
        <end position="278"/>
    </location>
</feature>
<dbReference type="GO" id="GO:0016020">
    <property type="term" value="C:membrane"/>
    <property type="evidence" value="ECO:0007669"/>
    <property type="project" value="InterPro"/>
</dbReference>
<dbReference type="Pfam" id="PF00497">
    <property type="entry name" value="SBP_bac_3"/>
    <property type="match status" value="1"/>
</dbReference>
<dbReference type="Gene3D" id="3.40.190.10">
    <property type="entry name" value="Periplasmic binding protein-like II"/>
    <property type="match status" value="2"/>
</dbReference>
<evidence type="ECO:0000259" key="2">
    <source>
        <dbReference type="SMART" id="SM00062"/>
    </source>
</evidence>
<dbReference type="PANTHER" id="PTHR35936">
    <property type="entry name" value="MEMBRANE-BOUND LYTIC MUREIN TRANSGLYCOSYLASE F"/>
    <property type="match status" value="1"/>
</dbReference>
<dbReference type="SMART" id="SM00062">
    <property type="entry name" value="PBPb"/>
    <property type="match status" value="1"/>
</dbReference>
<evidence type="ECO:0000256" key="1">
    <source>
        <dbReference type="ARBA" id="ARBA00022729"/>
    </source>
</evidence>
<dbReference type="GO" id="GO:0015276">
    <property type="term" value="F:ligand-gated monoatomic ion channel activity"/>
    <property type="evidence" value="ECO:0007669"/>
    <property type="project" value="InterPro"/>
</dbReference>
<sequence>MGKESLENTFLEKTYILGRMFSMMKKLIAVTMVVATLGTAMIGCGNNKEADTANKKYIIATDSKFAPFAFEKDGKYTGIDVEILEAVAKSENFKYELKPMDFSGIIPGVVSNQLDGAIAGMSITDERKKTLDFSDSYFESGLSMVVSKDNTTITKLDDLKGKVFSVKKGTAGSKFAEDNKEKYGATIKYFEDSPSMFQEVTNKNADVAFEDYPVIGYKLSLDKEPTLKMVGDKMEKNYYGFAVNKGKNQDLLKKFNDGLKKIKDSGEYDKIVNKYIKK</sequence>
<dbReference type="PANTHER" id="PTHR35936:SF38">
    <property type="entry name" value="GLUTAMINE-BINDING PERIPLASMIC PROTEIN"/>
    <property type="match status" value="1"/>
</dbReference>
<keyword evidence="5" id="KW-1185">Reference proteome</keyword>
<dbReference type="InterPro" id="IPR001638">
    <property type="entry name" value="Solute-binding_3/MltF_N"/>
</dbReference>
<proteinExistence type="predicted"/>
<dbReference type="Proteomes" id="UP000184310">
    <property type="component" value="Unassembled WGS sequence"/>
</dbReference>
<dbReference type="InterPro" id="IPR001320">
    <property type="entry name" value="Iontro_rcpt_C"/>
</dbReference>
<evidence type="ECO:0000313" key="5">
    <source>
        <dbReference type="Proteomes" id="UP000184310"/>
    </source>
</evidence>
<name>A0A1M6D9U3_9CLOT</name>
<dbReference type="SMART" id="SM00079">
    <property type="entry name" value="PBPe"/>
    <property type="match status" value="1"/>
</dbReference>
<evidence type="ECO:0000313" key="4">
    <source>
        <dbReference type="EMBL" id="SHI69920.1"/>
    </source>
</evidence>